<evidence type="ECO:0000313" key="2">
    <source>
        <dbReference type="Proteomes" id="UP000789920"/>
    </source>
</evidence>
<gene>
    <name evidence="1" type="ORF">RPERSI_LOCUS33218</name>
</gene>
<feature type="non-terminal residue" evidence="1">
    <location>
        <position position="1"/>
    </location>
</feature>
<reference evidence="1" key="1">
    <citation type="submission" date="2021-06" db="EMBL/GenBank/DDBJ databases">
        <authorList>
            <person name="Kallberg Y."/>
            <person name="Tangrot J."/>
            <person name="Rosling A."/>
        </authorList>
    </citation>
    <scope>NUCLEOTIDE SEQUENCE</scope>
    <source>
        <strain evidence="1">MA461A</strain>
    </source>
</reference>
<dbReference type="EMBL" id="CAJVQC010142830">
    <property type="protein sequence ID" value="CAG8844476.1"/>
    <property type="molecule type" value="Genomic_DNA"/>
</dbReference>
<keyword evidence="2" id="KW-1185">Reference proteome</keyword>
<proteinExistence type="predicted"/>
<dbReference type="Proteomes" id="UP000789920">
    <property type="component" value="Unassembled WGS sequence"/>
</dbReference>
<comment type="caution">
    <text evidence="1">The sequence shown here is derived from an EMBL/GenBank/DDBJ whole genome shotgun (WGS) entry which is preliminary data.</text>
</comment>
<evidence type="ECO:0000313" key="1">
    <source>
        <dbReference type="EMBL" id="CAG8844476.1"/>
    </source>
</evidence>
<organism evidence="1 2">
    <name type="scientific">Racocetra persica</name>
    <dbReference type="NCBI Taxonomy" id="160502"/>
    <lineage>
        <taxon>Eukaryota</taxon>
        <taxon>Fungi</taxon>
        <taxon>Fungi incertae sedis</taxon>
        <taxon>Mucoromycota</taxon>
        <taxon>Glomeromycotina</taxon>
        <taxon>Glomeromycetes</taxon>
        <taxon>Diversisporales</taxon>
        <taxon>Gigasporaceae</taxon>
        <taxon>Racocetra</taxon>
    </lineage>
</organism>
<name>A0ACA9SNE0_9GLOM</name>
<sequence>IEYKKEITAYNIYQYESLNYWNNTENYVQSRYYQAQDCTTLKEAI</sequence>
<accession>A0ACA9SNE0</accession>
<protein>
    <submittedName>
        <fullName evidence="1">3325_t:CDS:1</fullName>
    </submittedName>
</protein>